<feature type="signal peptide" evidence="1">
    <location>
        <begin position="1"/>
        <end position="18"/>
    </location>
</feature>
<dbReference type="RefSeq" id="WP_212218427.1">
    <property type="nucleotide sequence ID" value="NZ_JAGUCO010000024.1"/>
</dbReference>
<sequence>MKYKIAIILLFASTISKAQFNDAGSSTASLEETGIWNGLYLKARLSDKIGYYAEHHYRVRNAADNVTSFIGRDRQIYNRAGINFFFSKNFEAVIGPALIVNYTPDPGNDQYEKITLEPRIWHQWLFKTTDLGRFNLYHQFRFEHRWKRNNDVGAEYDYTNRYRYKFFAYIPINSPTIKEKTLYFSPSAEIFMHSGKSIVANPMEDFRTYNGFGYVLNNNITFFAGHMWTLGQKSDGASYKTTHILRFNVLIGLDFRKLEKRLPGINLGY</sequence>
<dbReference type="EMBL" id="JAGUCO010000024">
    <property type="protein sequence ID" value="MBS2100487.1"/>
    <property type="molecule type" value="Genomic_DNA"/>
</dbReference>
<comment type="caution">
    <text evidence="2">The sequence shown here is derived from an EMBL/GenBank/DDBJ whole genome shotgun (WGS) entry which is preliminary data.</text>
</comment>
<protein>
    <submittedName>
        <fullName evidence="2">DUF2490 domain-containing protein</fullName>
    </submittedName>
</protein>
<proteinExistence type="predicted"/>
<evidence type="ECO:0000313" key="3">
    <source>
        <dbReference type="Proteomes" id="UP000708576"/>
    </source>
</evidence>
<reference evidence="2 3" key="1">
    <citation type="journal article" date="2015" name="Int. J. Syst. Evol. Microbiol.">
        <title>Carboxylicivirga linearis sp. nov., isolated from a sea cucumber culture pond.</title>
        <authorList>
            <person name="Wang F.Q."/>
            <person name="Zhou Y.X."/>
            <person name="Lin X.Z."/>
            <person name="Chen G.J."/>
            <person name="Du Z.J."/>
        </authorList>
    </citation>
    <scope>NUCLEOTIDE SEQUENCE [LARGE SCALE GENOMIC DNA]</scope>
    <source>
        <strain evidence="2 3">FB218</strain>
    </source>
</reference>
<keyword evidence="1" id="KW-0732">Signal</keyword>
<dbReference type="Pfam" id="PF10677">
    <property type="entry name" value="DUF2490"/>
    <property type="match status" value="1"/>
</dbReference>
<dbReference type="Proteomes" id="UP000708576">
    <property type="component" value="Unassembled WGS sequence"/>
</dbReference>
<evidence type="ECO:0000313" key="2">
    <source>
        <dbReference type="EMBL" id="MBS2100487.1"/>
    </source>
</evidence>
<evidence type="ECO:0000256" key="1">
    <source>
        <dbReference type="SAM" id="SignalP"/>
    </source>
</evidence>
<feature type="chain" id="PRO_5045366656" evidence="1">
    <location>
        <begin position="19"/>
        <end position="269"/>
    </location>
</feature>
<accession>A0ABS5JZZ8</accession>
<gene>
    <name evidence="2" type="ORF">KEM10_19530</name>
</gene>
<dbReference type="InterPro" id="IPR019619">
    <property type="entry name" value="DUF2490"/>
</dbReference>
<keyword evidence="3" id="KW-1185">Reference proteome</keyword>
<name>A0ABS5JZZ8_9BACT</name>
<organism evidence="2 3">
    <name type="scientific">Carboxylicivirga linearis</name>
    <dbReference type="NCBI Taxonomy" id="1628157"/>
    <lineage>
        <taxon>Bacteria</taxon>
        <taxon>Pseudomonadati</taxon>
        <taxon>Bacteroidota</taxon>
        <taxon>Bacteroidia</taxon>
        <taxon>Marinilabiliales</taxon>
        <taxon>Marinilabiliaceae</taxon>
        <taxon>Carboxylicivirga</taxon>
    </lineage>
</organism>